<reference evidence="2" key="1">
    <citation type="submission" date="2025-08" db="UniProtKB">
        <authorList>
            <consortium name="Ensembl"/>
        </authorList>
    </citation>
    <scope>IDENTIFICATION</scope>
</reference>
<keyword evidence="3" id="KW-1185">Reference proteome</keyword>
<dbReference type="GeneTree" id="ENSGT01030000234669"/>
<gene>
    <name evidence="2" type="primary">LOC112061050</name>
</gene>
<dbReference type="PROSITE" id="PS50188">
    <property type="entry name" value="B302_SPRY"/>
    <property type="match status" value="1"/>
</dbReference>
<dbReference type="InterPro" id="IPR006574">
    <property type="entry name" value="PRY"/>
</dbReference>
<dbReference type="OMA" id="THRRETC"/>
<dbReference type="SMART" id="SM00449">
    <property type="entry name" value="SPRY"/>
    <property type="match status" value="1"/>
</dbReference>
<dbReference type="InterPro" id="IPR043136">
    <property type="entry name" value="B30.2/SPRY_sf"/>
</dbReference>
<dbReference type="Gene3D" id="2.60.120.920">
    <property type="match status" value="1"/>
</dbReference>
<proteinExistence type="predicted"/>
<dbReference type="FunFam" id="2.60.120.920:FF:000004">
    <property type="entry name" value="Butyrophilin subfamily 1 member A1"/>
    <property type="match status" value="1"/>
</dbReference>
<reference evidence="2" key="2">
    <citation type="submission" date="2025-09" db="UniProtKB">
        <authorList>
            <consortium name="Ensembl"/>
        </authorList>
    </citation>
    <scope>IDENTIFICATION</scope>
</reference>
<dbReference type="InterPro" id="IPR013320">
    <property type="entry name" value="ConA-like_dom_sf"/>
</dbReference>
<dbReference type="Ensembl" id="ENSCPBT00000015777.1">
    <property type="protein sequence ID" value="ENSCPBP00000013288.1"/>
    <property type="gene ID" value="ENSCPBG00000009960.1"/>
</dbReference>
<dbReference type="InterPro" id="IPR001870">
    <property type="entry name" value="B30.2/SPRY"/>
</dbReference>
<accession>A0A8C3FWQ8</accession>
<name>A0A8C3FWQ8_CHRPI</name>
<dbReference type="SUPFAM" id="SSF49899">
    <property type="entry name" value="Concanavalin A-like lectins/glucanases"/>
    <property type="match status" value="1"/>
</dbReference>
<dbReference type="Pfam" id="PF00622">
    <property type="entry name" value="SPRY"/>
    <property type="match status" value="1"/>
</dbReference>
<sequence length="326" mass="35814">MAAQRLEVMSGRFIPQRQRFSSKDPLRRAALGPEPEAGWSLQIPHPPLAAHVLAVLMGSDSLLGYPKMKVYREKGNTCMAPRVPKKQTLRAPVQLHGPYTLASHTVEISPSPTHRRETCNSHCPLLPSSAIGFTASIRKPRISPAGLSLSAEDVTLDPDTAHPSLTLSKDRRSVTATNTRLALANDLGRFNVYSCVLGSAGYISGTHYWDVEVAGTGGWALGVTRESASRKGWFNFSPEQGTWAIQLSVGQYREVTAEWSPLDPPQSPSKIRVYLDYEEGVVCFYDADTMAPIHAFSSSFKGKIYPFFWVWSVGTSLRLCPPATLQ</sequence>
<dbReference type="InterPro" id="IPR050143">
    <property type="entry name" value="TRIM/RBCC"/>
</dbReference>
<dbReference type="CDD" id="cd12888">
    <property type="entry name" value="SPRY_PRY_TRIM7_like"/>
    <property type="match status" value="1"/>
</dbReference>
<dbReference type="InterPro" id="IPR003879">
    <property type="entry name" value="Butyrophylin_SPRY"/>
</dbReference>
<dbReference type="Proteomes" id="UP000694380">
    <property type="component" value="Unplaced"/>
</dbReference>
<dbReference type="Pfam" id="PF13765">
    <property type="entry name" value="PRY"/>
    <property type="match status" value="1"/>
</dbReference>
<evidence type="ECO:0000313" key="3">
    <source>
        <dbReference type="Proteomes" id="UP000694380"/>
    </source>
</evidence>
<protein>
    <recommendedName>
        <fullName evidence="1">B30.2/SPRY domain-containing protein</fullName>
    </recommendedName>
</protein>
<dbReference type="InterPro" id="IPR003877">
    <property type="entry name" value="SPRY_dom"/>
</dbReference>
<feature type="domain" description="B30.2/SPRY" evidence="1">
    <location>
        <begin position="134"/>
        <end position="326"/>
    </location>
</feature>
<dbReference type="AlphaFoldDB" id="A0A8C3FWQ8"/>
<dbReference type="SMART" id="SM00589">
    <property type="entry name" value="PRY"/>
    <property type="match status" value="1"/>
</dbReference>
<dbReference type="PANTHER" id="PTHR24103">
    <property type="entry name" value="E3 UBIQUITIN-PROTEIN LIGASE TRIM"/>
    <property type="match status" value="1"/>
</dbReference>
<evidence type="ECO:0000259" key="1">
    <source>
        <dbReference type="PROSITE" id="PS50188"/>
    </source>
</evidence>
<dbReference type="PRINTS" id="PR01407">
    <property type="entry name" value="BUTYPHLNCDUF"/>
</dbReference>
<evidence type="ECO:0000313" key="2">
    <source>
        <dbReference type="Ensembl" id="ENSCPBP00000013288.1"/>
    </source>
</evidence>
<organism evidence="2 3">
    <name type="scientific">Chrysemys picta bellii</name>
    <name type="common">Western painted turtle</name>
    <name type="synonym">Emys bellii</name>
    <dbReference type="NCBI Taxonomy" id="8478"/>
    <lineage>
        <taxon>Eukaryota</taxon>
        <taxon>Metazoa</taxon>
        <taxon>Chordata</taxon>
        <taxon>Craniata</taxon>
        <taxon>Vertebrata</taxon>
        <taxon>Euteleostomi</taxon>
        <taxon>Archelosauria</taxon>
        <taxon>Testudinata</taxon>
        <taxon>Testudines</taxon>
        <taxon>Cryptodira</taxon>
        <taxon>Durocryptodira</taxon>
        <taxon>Testudinoidea</taxon>
        <taxon>Emydidae</taxon>
        <taxon>Chrysemys</taxon>
    </lineage>
</organism>